<feature type="domain" description="ParB-like N-terminal" evidence="9">
    <location>
        <begin position="103"/>
        <end position="182"/>
    </location>
</feature>
<dbReference type="InterPro" id="IPR036086">
    <property type="entry name" value="ParB/Sulfiredoxin_sf"/>
</dbReference>
<evidence type="ECO:0000256" key="8">
    <source>
        <dbReference type="ARBA" id="ARBA00047514"/>
    </source>
</evidence>
<evidence type="ECO:0000256" key="3">
    <source>
        <dbReference type="ARBA" id="ARBA00022741"/>
    </source>
</evidence>
<dbReference type="STRING" id="200361.A0A453QVW8"/>
<organism evidence="10 11">
    <name type="scientific">Aegilops tauschii subsp. strangulata</name>
    <name type="common">Goatgrass</name>
    <dbReference type="NCBI Taxonomy" id="200361"/>
    <lineage>
        <taxon>Eukaryota</taxon>
        <taxon>Viridiplantae</taxon>
        <taxon>Streptophyta</taxon>
        <taxon>Embryophyta</taxon>
        <taxon>Tracheophyta</taxon>
        <taxon>Spermatophyta</taxon>
        <taxon>Magnoliopsida</taxon>
        <taxon>Liliopsida</taxon>
        <taxon>Poales</taxon>
        <taxon>Poaceae</taxon>
        <taxon>BOP clade</taxon>
        <taxon>Pooideae</taxon>
        <taxon>Triticodae</taxon>
        <taxon>Triticeae</taxon>
        <taxon>Triticinae</taxon>
        <taxon>Aegilops</taxon>
    </lineage>
</organism>
<evidence type="ECO:0000256" key="1">
    <source>
        <dbReference type="ARBA" id="ARBA00009609"/>
    </source>
</evidence>
<proteinExistence type="inferred from homology"/>
<reference evidence="10" key="3">
    <citation type="journal article" date="2017" name="Nature">
        <title>Genome sequence of the progenitor of the wheat D genome Aegilops tauschii.</title>
        <authorList>
            <person name="Luo M.C."/>
            <person name="Gu Y.Q."/>
            <person name="Puiu D."/>
            <person name="Wang H."/>
            <person name="Twardziok S.O."/>
            <person name="Deal K.R."/>
            <person name="Huo N."/>
            <person name="Zhu T."/>
            <person name="Wang L."/>
            <person name="Wang Y."/>
            <person name="McGuire P.E."/>
            <person name="Liu S."/>
            <person name="Long H."/>
            <person name="Ramasamy R.K."/>
            <person name="Rodriguez J.C."/>
            <person name="Van S.L."/>
            <person name="Yuan L."/>
            <person name="Wang Z."/>
            <person name="Xia Z."/>
            <person name="Xiao L."/>
            <person name="Anderson O.D."/>
            <person name="Ouyang S."/>
            <person name="Liang Y."/>
            <person name="Zimin A.V."/>
            <person name="Pertea G."/>
            <person name="Qi P."/>
            <person name="Bennetzen J.L."/>
            <person name="Dai X."/>
            <person name="Dawson M.W."/>
            <person name="Muller H.G."/>
            <person name="Kugler K."/>
            <person name="Rivarola-Duarte L."/>
            <person name="Spannagl M."/>
            <person name="Mayer K.F.X."/>
            <person name="Lu F.H."/>
            <person name="Bevan M.W."/>
            <person name="Leroy P."/>
            <person name="Li P."/>
            <person name="You F.M."/>
            <person name="Sun Q."/>
            <person name="Liu Z."/>
            <person name="Lyons E."/>
            <person name="Wicker T."/>
            <person name="Salzberg S.L."/>
            <person name="Devos K.M."/>
            <person name="Dvorak J."/>
        </authorList>
    </citation>
    <scope>NUCLEOTIDE SEQUENCE [LARGE SCALE GENOMIC DNA]</scope>
    <source>
        <strain evidence="10">cv. AL8/78</strain>
    </source>
</reference>
<dbReference type="EC" id="1.8.98.2" evidence="2"/>
<dbReference type="Gramene" id="AET7Gv20344800.2">
    <property type="protein sequence ID" value="AET7Gv20344800.2"/>
    <property type="gene ID" value="AET7Gv20344800"/>
</dbReference>
<dbReference type="SUPFAM" id="SSF110849">
    <property type="entry name" value="ParB/Sulfiredoxin"/>
    <property type="match status" value="1"/>
</dbReference>
<dbReference type="GO" id="GO:0032542">
    <property type="term" value="F:sulfiredoxin activity"/>
    <property type="evidence" value="ECO:0007669"/>
    <property type="project" value="UniProtKB-EC"/>
</dbReference>
<keyword evidence="3" id="KW-0547">Nucleotide-binding</keyword>
<accession>A0A453QVW8</accession>
<dbReference type="EnsemblPlants" id="AET7Gv20344800.2">
    <property type="protein sequence ID" value="AET7Gv20344800.2"/>
    <property type="gene ID" value="AET7Gv20344800"/>
</dbReference>
<dbReference type="PANTHER" id="PTHR21348:SF2">
    <property type="entry name" value="SULFIREDOXIN-1"/>
    <property type="match status" value="1"/>
</dbReference>
<evidence type="ECO:0000256" key="4">
    <source>
        <dbReference type="ARBA" id="ARBA00022840"/>
    </source>
</evidence>
<keyword evidence="5" id="KW-0049">Antioxidant</keyword>
<reference evidence="11" key="2">
    <citation type="journal article" date="2017" name="Nat. Plants">
        <title>The Aegilops tauschii genome reveals multiple impacts of transposons.</title>
        <authorList>
            <person name="Zhao G."/>
            <person name="Zou C."/>
            <person name="Li K."/>
            <person name="Wang K."/>
            <person name="Li T."/>
            <person name="Gao L."/>
            <person name="Zhang X."/>
            <person name="Wang H."/>
            <person name="Yang Z."/>
            <person name="Liu X."/>
            <person name="Jiang W."/>
            <person name="Mao L."/>
            <person name="Kong X."/>
            <person name="Jiao Y."/>
            <person name="Jia J."/>
        </authorList>
    </citation>
    <scope>NUCLEOTIDE SEQUENCE [LARGE SCALE GENOMIC DNA]</scope>
    <source>
        <strain evidence="11">cv. AL8/78</strain>
    </source>
</reference>
<dbReference type="Proteomes" id="UP000015105">
    <property type="component" value="Chromosome 7D"/>
</dbReference>
<dbReference type="InterPro" id="IPR003115">
    <property type="entry name" value="ParB_N"/>
</dbReference>
<keyword evidence="7" id="KW-1015">Disulfide bond</keyword>
<reference evidence="10" key="5">
    <citation type="journal article" date="2021" name="G3 (Bethesda)">
        <title>Aegilops tauschii genome assembly Aet v5.0 features greater sequence contiguity and improved annotation.</title>
        <authorList>
            <person name="Wang L."/>
            <person name="Zhu T."/>
            <person name="Rodriguez J.C."/>
            <person name="Deal K.R."/>
            <person name="Dubcovsky J."/>
            <person name="McGuire P.E."/>
            <person name="Lux T."/>
            <person name="Spannagl M."/>
            <person name="Mayer K.F.X."/>
            <person name="Baldrich P."/>
            <person name="Meyers B.C."/>
            <person name="Huo N."/>
            <person name="Gu Y.Q."/>
            <person name="Zhou H."/>
            <person name="Devos K.M."/>
            <person name="Bennetzen J.L."/>
            <person name="Unver T."/>
            <person name="Budak H."/>
            <person name="Gulick P.J."/>
            <person name="Galiba G."/>
            <person name="Kalapos B."/>
            <person name="Nelson D.R."/>
            <person name="Li P."/>
            <person name="You F.M."/>
            <person name="Luo M.C."/>
            <person name="Dvorak J."/>
        </authorList>
    </citation>
    <scope>NUCLEOTIDE SEQUENCE [LARGE SCALE GENOMIC DNA]</scope>
    <source>
        <strain evidence="10">cv. AL8/78</strain>
    </source>
</reference>
<evidence type="ECO:0000256" key="6">
    <source>
        <dbReference type="ARBA" id="ARBA00023002"/>
    </source>
</evidence>
<comment type="catalytic activity">
    <reaction evidence="8">
        <text>S-hydroxy-S-oxy-L-cysteinyl-[peroxiredoxin] + [protein]-dithiol + ATP = S-hydroxy-L-cysteinyl-[peroxiredoxin] + [protein]-disulfide + ADP + phosphate</text>
        <dbReference type="Rhea" id="RHEA:17545"/>
        <dbReference type="Rhea" id="RHEA-COMP:10593"/>
        <dbReference type="Rhea" id="RHEA-COMP:10594"/>
        <dbReference type="Rhea" id="RHEA-COMP:13681"/>
        <dbReference type="Rhea" id="RHEA-COMP:17976"/>
        <dbReference type="ChEBI" id="CHEBI:29950"/>
        <dbReference type="ChEBI" id="CHEBI:30616"/>
        <dbReference type="ChEBI" id="CHEBI:43474"/>
        <dbReference type="ChEBI" id="CHEBI:50058"/>
        <dbReference type="ChEBI" id="CHEBI:61973"/>
        <dbReference type="ChEBI" id="CHEBI:61974"/>
        <dbReference type="ChEBI" id="CHEBI:456216"/>
        <dbReference type="EC" id="1.8.98.2"/>
    </reaction>
</comment>
<dbReference type="GO" id="GO:0005524">
    <property type="term" value="F:ATP binding"/>
    <property type="evidence" value="ECO:0007669"/>
    <property type="project" value="UniProtKB-KW"/>
</dbReference>
<protein>
    <recommendedName>
        <fullName evidence="2">sulfiredoxin</fullName>
        <ecNumber evidence="2">1.8.98.2</ecNumber>
    </recommendedName>
</protein>
<keyword evidence="6" id="KW-0560">Oxidoreductase</keyword>
<sequence length="187" mass="20236">CSSLPLLLQVRGAGSSKQRGRKKTEAAVPARPRMASISSLDLGKIVPTAGYLLHRCAAVPSAPVLRGRSASGRCGLAVSVSSSNGAAGLSALCDSEKKGPVVMEIPLEDIRRPLMRTRANDPDKVQELMDSIRVIGLQVPIDVLEVDGVYYGFSGCHRYEAHQRLGLPTIRCKVRRGTKETLRHHMR</sequence>
<name>A0A453QVW8_AEGTS</name>
<evidence type="ECO:0000256" key="2">
    <source>
        <dbReference type="ARBA" id="ARBA00013055"/>
    </source>
</evidence>
<dbReference type="Pfam" id="PF02195">
    <property type="entry name" value="ParB_N"/>
    <property type="match status" value="1"/>
</dbReference>
<keyword evidence="11" id="KW-1185">Reference proteome</keyword>
<evidence type="ECO:0000313" key="11">
    <source>
        <dbReference type="Proteomes" id="UP000015105"/>
    </source>
</evidence>
<dbReference type="GO" id="GO:0005737">
    <property type="term" value="C:cytoplasm"/>
    <property type="evidence" value="ECO:0007669"/>
    <property type="project" value="TreeGrafter"/>
</dbReference>
<evidence type="ECO:0000256" key="5">
    <source>
        <dbReference type="ARBA" id="ARBA00022862"/>
    </source>
</evidence>
<reference evidence="10" key="4">
    <citation type="submission" date="2019-03" db="UniProtKB">
        <authorList>
            <consortium name="EnsemblPlants"/>
        </authorList>
    </citation>
    <scope>IDENTIFICATION</scope>
</reference>
<keyword evidence="4" id="KW-0067">ATP-binding</keyword>
<reference evidence="11" key="1">
    <citation type="journal article" date="2014" name="Science">
        <title>Ancient hybridizations among the ancestral genomes of bread wheat.</title>
        <authorList>
            <consortium name="International Wheat Genome Sequencing Consortium,"/>
            <person name="Marcussen T."/>
            <person name="Sandve S.R."/>
            <person name="Heier L."/>
            <person name="Spannagl M."/>
            <person name="Pfeifer M."/>
            <person name="Jakobsen K.S."/>
            <person name="Wulff B.B."/>
            <person name="Steuernagel B."/>
            <person name="Mayer K.F."/>
            <person name="Olsen O.A."/>
        </authorList>
    </citation>
    <scope>NUCLEOTIDE SEQUENCE [LARGE SCALE GENOMIC DNA]</scope>
    <source>
        <strain evidence="11">cv. AL8/78</strain>
    </source>
</reference>
<dbReference type="SMART" id="SM00470">
    <property type="entry name" value="ParB"/>
    <property type="match status" value="1"/>
</dbReference>
<dbReference type="FunFam" id="3.90.1530.10:FF:000003">
    <property type="entry name" value="Sulfiredoxin chloroplastic/mitochondrial"/>
    <property type="match status" value="1"/>
</dbReference>
<evidence type="ECO:0000313" key="10">
    <source>
        <dbReference type="EnsemblPlants" id="AET7Gv20344800.2"/>
    </source>
</evidence>
<dbReference type="Gene3D" id="3.90.1530.10">
    <property type="entry name" value="Conserved hypothetical protein from pyrococcus furiosus pfu- 392566-001, ParB domain"/>
    <property type="match status" value="1"/>
</dbReference>
<evidence type="ECO:0000259" key="9">
    <source>
        <dbReference type="SMART" id="SM00470"/>
    </source>
</evidence>
<comment type="similarity">
    <text evidence="1">Belongs to the sulfiredoxin family.</text>
</comment>
<dbReference type="GO" id="GO:0034599">
    <property type="term" value="P:cellular response to oxidative stress"/>
    <property type="evidence" value="ECO:0007669"/>
    <property type="project" value="TreeGrafter"/>
</dbReference>
<dbReference type="PANTHER" id="PTHR21348">
    <property type="match status" value="1"/>
</dbReference>
<dbReference type="InterPro" id="IPR016692">
    <property type="entry name" value="Sulfiredoxin"/>
</dbReference>
<dbReference type="AlphaFoldDB" id="A0A453QVW8"/>
<evidence type="ECO:0000256" key="7">
    <source>
        <dbReference type="ARBA" id="ARBA00023157"/>
    </source>
</evidence>
<dbReference type="CDD" id="cd16395">
    <property type="entry name" value="Srx"/>
    <property type="match status" value="1"/>
</dbReference>